<dbReference type="SUPFAM" id="SSF51735">
    <property type="entry name" value="NAD(P)-binding Rossmann-fold domains"/>
    <property type="match status" value="1"/>
</dbReference>
<dbReference type="EMBL" id="CP015519">
    <property type="protein sequence ID" value="APG27855.1"/>
    <property type="molecule type" value="Genomic_DNA"/>
</dbReference>
<dbReference type="RefSeq" id="WP_072283819.1">
    <property type="nucleotide sequence ID" value="NZ_CP015519.1"/>
</dbReference>
<reference evidence="1 2" key="1">
    <citation type="journal article" date="2017" name="Genome Announc.">
        <title>Complete Genome Sequences of Two Acetylene-Fermenting Pelobacter acetylenicus Strains.</title>
        <authorList>
            <person name="Sutton J.M."/>
            <person name="Baesman S.M."/>
            <person name="Fierst J.L."/>
            <person name="Poret-Peterson A.T."/>
            <person name="Oremland R.S."/>
            <person name="Dunlap D.S."/>
            <person name="Akob D.M."/>
        </authorList>
    </citation>
    <scope>NUCLEOTIDE SEQUENCE [LARGE SCALE GENOMIC DNA]</scope>
    <source>
        <strain evidence="1 2">SFB93</strain>
    </source>
</reference>
<sequence>MRVLVIGAGVTGANVLKQLQKNPAIEIVTADPRQEHHAVKEGIIDKVDIHEVLTPLTLKTVLDRTRPDLVLLAMAAEDMGLGKAPGIEILADALKQEISALSMVPVIEVTRVRR</sequence>
<dbReference type="STRING" id="1842532.A7E78_08425"/>
<accession>A0A1L3GPN0</accession>
<dbReference type="Proteomes" id="UP000182517">
    <property type="component" value="Chromosome"/>
</dbReference>
<dbReference type="InterPro" id="IPR036291">
    <property type="entry name" value="NAD(P)-bd_dom_sf"/>
</dbReference>
<gene>
    <name evidence="1" type="ORF">A7E78_08425</name>
</gene>
<name>A0A1L3GPN0_9BACT</name>
<protein>
    <recommendedName>
        <fullName evidence="3">Saccharopine dehydrogenase</fullName>
    </recommendedName>
</protein>
<dbReference type="OrthoDB" id="9782091at2"/>
<organism evidence="1 2">
    <name type="scientific">Syntrophotalea acetylenivorans</name>
    <dbReference type="NCBI Taxonomy" id="1842532"/>
    <lineage>
        <taxon>Bacteria</taxon>
        <taxon>Pseudomonadati</taxon>
        <taxon>Thermodesulfobacteriota</taxon>
        <taxon>Desulfuromonadia</taxon>
        <taxon>Desulfuromonadales</taxon>
        <taxon>Syntrophotaleaceae</taxon>
        <taxon>Syntrophotalea</taxon>
    </lineage>
</organism>
<dbReference type="AlphaFoldDB" id="A0A1L3GPN0"/>
<keyword evidence="2" id="KW-1185">Reference proteome</keyword>
<evidence type="ECO:0008006" key="3">
    <source>
        <dbReference type="Google" id="ProtNLM"/>
    </source>
</evidence>
<dbReference type="KEGG" id="pef:A7E78_08425"/>
<proteinExistence type="predicted"/>
<evidence type="ECO:0000313" key="1">
    <source>
        <dbReference type="EMBL" id="APG27855.1"/>
    </source>
</evidence>
<dbReference type="Gene3D" id="3.40.50.720">
    <property type="entry name" value="NAD(P)-binding Rossmann-like Domain"/>
    <property type="match status" value="1"/>
</dbReference>
<evidence type="ECO:0000313" key="2">
    <source>
        <dbReference type="Proteomes" id="UP000182517"/>
    </source>
</evidence>